<dbReference type="InterPro" id="IPR050483">
    <property type="entry name" value="CoA-transferase_III_domain"/>
</dbReference>
<dbReference type="Pfam" id="PF02515">
    <property type="entry name" value="CoA_transf_3"/>
    <property type="match status" value="1"/>
</dbReference>
<proteinExistence type="predicted"/>
<dbReference type="PANTHER" id="PTHR48207:SF3">
    <property type="entry name" value="SUCCINATE--HYDROXYMETHYLGLUTARATE COA-TRANSFERASE"/>
    <property type="match status" value="1"/>
</dbReference>
<dbReference type="SUPFAM" id="SSF89796">
    <property type="entry name" value="CoA-transferase family III (CaiB/BaiF)"/>
    <property type="match status" value="1"/>
</dbReference>
<keyword evidence="1 2" id="KW-0808">Transferase</keyword>
<dbReference type="RefSeq" id="WP_206009454.1">
    <property type="nucleotide sequence ID" value="NZ_CP070619.1"/>
</dbReference>
<reference evidence="2 3" key="1">
    <citation type="journal article" date="2021" name="Microbiol. Resour. Announc.">
        <title>Complete Genome Sequences of Two Rhodococcus sp. Strains with Large and Linear Chromosomes, Isolated from Apple Rhizosphere.</title>
        <authorList>
            <person name="Benning S."/>
            <person name="Brugnone N."/>
            <person name="Siani R."/>
            <person name="Kublik S."/>
            <person name="Schloter M."/>
            <person name="Rad V."/>
        </authorList>
    </citation>
    <scope>NUCLEOTIDE SEQUENCE [LARGE SCALE GENOMIC DNA]</scope>
    <source>
        <strain evidence="2 3">R79</strain>
    </source>
</reference>
<dbReference type="InterPro" id="IPR023606">
    <property type="entry name" value="CoA-Trfase_III_dom_1_sf"/>
</dbReference>
<dbReference type="GO" id="GO:0016740">
    <property type="term" value="F:transferase activity"/>
    <property type="evidence" value="ECO:0007669"/>
    <property type="project" value="UniProtKB-KW"/>
</dbReference>
<evidence type="ECO:0000313" key="2">
    <source>
        <dbReference type="EMBL" id="QSE92992.1"/>
    </source>
</evidence>
<gene>
    <name evidence="2" type="ORF">JWS13_32575</name>
</gene>
<dbReference type="InterPro" id="IPR044855">
    <property type="entry name" value="CoA-Trfase_III_dom3_sf"/>
</dbReference>
<reference evidence="2 3" key="2">
    <citation type="journal article" date="2022" name="Arch. Microbiol.">
        <title>Rhodococcus pseudokoreensis sp. nov. isolated from the rhizosphere of young M26 apple rootstocks.</title>
        <authorList>
            <person name="Kampfer P."/>
            <person name="Glaeser S.P."/>
            <person name="Blom J."/>
            <person name="Wolf J."/>
            <person name="Benning S."/>
            <person name="Schloter M."/>
            <person name="Neumann-Schaal M."/>
        </authorList>
    </citation>
    <scope>NUCLEOTIDE SEQUENCE [LARGE SCALE GENOMIC DNA]</scope>
    <source>
        <strain evidence="2 3">R79</strain>
    </source>
</reference>
<name>A0A974W974_9NOCA</name>
<dbReference type="Proteomes" id="UP000662986">
    <property type="component" value="Chromosome"/>
</dbReference>
<dbReference type="InterPro" id="IPR003673">
    <property type="entry name" value="CoA-Trfase_fam_III"/>
</dbReference>
<keyword evidence="3" id="KW-1185">Reference proteome</keyword>
<sequence>MNDHTPVREGVLDGIKVVELCHLIAGPYCGMLLADEGADVIKVEPPQGELTRSREPIRTTDQGTMSGYFASLNRRKRSITLDLKSESGSALLDRLLADADVFITNMRGGALGRLGIHPSDLQERYPELIVVSMSGFGLFDAGLDANRAGLAMVAEALSGTTGLTRDREGRPTWCGFALGDIVTGMTAHSSVLLGLREREQTGRGRMIDLSLTECTLPLATVALARVQSSDAHLSKVAGANDFHGVPYGTFAAADGYYNIGVNRDDFWARLSRAMGQPELADDPRYATYVERSLRQREVEELLEAWSTQLTRAQVVDALTAVDVPVAPVLTMSEVLDNQHFADRGTFVEVDDAIGGSLKQPDDPTGFAVPTPARVPRLGEHRDAILTEIGVEQSQIESLAEGGAFGAAPHVNATA</sequence>
<dbReference type="Gene3D" id="3.30.1540.10">
    <property type="entry name" value="formyl-coa transferase, domain 3"/>
    <property type="match status" value="1"/>
</dbReference>
<evidence type="ECO:0000313" key="3">
    <source>
        <dbReference type="Proteomes" id="UP000662986"/>
    </source>
</evidence>
<organism evidence="2 3">
    <name type="scientific">Rhodococcus pseudokoreensis</name>
    <dbReference type="NCBI Taxonomy" id="2811421"/>
    <lineage>
        <taxon>Bacteria</taxon>
        <taxon>Bacillati</taxon>
        <taxon>Actinomycetota</taxon>
        <taxon>Actinomycetes</taxon>
        <taxon>Mycobacteriales</taxon>
        <taxon>Nocardiaceae</taxon>
        <taxon>Rhodococcus</taxon>
    </lineage>
</organism>
<dbReference type="EMBL" id="CP070619">
    <property type="protein sequence ID" value="QSE92992.1"/>
    <property type="molecule type" value="Genomic_DNA"/>
</dbReference>
<accession>A0A974W974</accession>
<dbReference type="Gene3D" id="3.40.50.10540">
    <property type="entry name" value="Crotonobetainyl-coa:carnitine coa-transferase, domain 1"/>
    <property type="match status" value="1"/>
</dbReference>
<dbReference type="PANTHER" id="PTHR48207">
    <property type="entry name" value="SUCCINATE--HYDROXYMETHYLGLUTARATE COA-TRANSFERASE"/>
    <property type="match status" value="1"/>
</dbReference>
<evidence type="ECO:0000256" key="1">
    <source>
        <dbReference type="ARBA" id="ARBA00022679"/>
    </source>
</evidence>
<protein>
    <submittedName>
        <fullName evidence="2">CoA transferase</fullName>
    </submittedName>
</protein>